<dbReference type="PANTHER" id="PTHR31988">
    <property type="entry name" value="ESTERASE, PUTATIVE (DUF303)-RELATED"/>
    <property type="match status" value="1"/>
</dbReference>
<evidence type="ECO:0000256" key="2">
    <source>
        <dbReference type="SAM" id="SignalP"/>
    </source>
</evidence>
<evidence type="ECO:0000256" key="1">
    <source>
        <dbReference type="ARBA" id="ARBA00022801"/>
    </source>
</evidence>
<dbReference type="InterPro" id="IPR052940">
    <property type="entry name" value="Carb_Esterase_6"/>
</dbReference>
<feature type="chain" id="PRO_5045757239" description="Sialate O-acetylesterase domain-containing protein" evidence="2">
    <location>
        <begin position="19"/>
        <end position="301"/>
    </location>
</feature>
<proteinExistence type="predicted"/>
<comment type="caution">
    <text evidence="4">The sequence shown here is derived from an EMBL/GenBank/DDBJ whole genome shotgun (WGS) entry which is preliminary data.</text>
</comment>
<protein>
    <recommendedName>
        <fullName evidence="3">Sialate O-acetylesterase domain-containing protein</fullName>
    </recommendedName>
</protein>
<dbReference type="SUPFAM" id="SSF52266">
    <property type="entry name" value="SGNH hydrolase"/>
    <property type="match status" value="1"/>
</dbReference>
<feature type="domain" description="Sialate O-acetylesterase" evidence="3">
    <location>
        <begin position="25"/>
        <end position="298"/>
    </location>
</feature>
<keyword evidence="5" id="KW-1185">Reference proteome</keyword>
<gene>
    <name evidence="4" type="ORF">KEM10_06200</name>
</gene>
<dbReference type="PANTHER" id="PTHR31988:SF19">
    <property type="entry name" value="9-O-ACETYL-N-ACETYLNEURAMINIC ACID DEACETYLASE-RELATED"/>
    <property type="match status" value="1"/>
</dbReference>
<dbReference type="Proteomes" id="UP000708576">
    <property type="component" value="Unassembled WGS sequence"/>
</dbReference>
<organism evidence="4 5">
    <name type="scientific">Carboxylicivirga linearis</name>
    <dbReference type="NCBI Taxonomy" id="1628157"/>
    <lineage>
        <taxon>Bacteria</taxon>
        <taxon>Pseudomonadati</taxon>
        <taxon>Bacteroidota</taxon>
        <taxon>Bacteroidia</taxon>
        <taxon>Marinilabiliales</taxon>
        <taxon>Marinilabiliaceae</taxon>
        <taxon>Carboxylicivirga</taxon>
    </lineage>
</organism>
<reference evidence="4 5" key="1">
    <citation type="journal article" date="2015" name="Int. J. Syst. Evol. Microbiol.">
        <title>Carboxylicivirga linearis sp. nov., isolated from a sea cucumber culture pond.</title>
        <authorList>
            <person name="Wang F.Q."/>
            <person name="Zhou Y.X."/>
            <person name="Lin X.Z."/>
            <person name="Chen G.J."/>
            <person name="Du Z.J."/>
        </authorList>
    </citation>
    <scope>NUCLEOTIDE SEQUENCE [LARGE SCALE GENOMIC DNA]</scope>
    <source>
        <strain evidence="4 5">FB218</strain>
    </source>
</reference>
<name>A0ABS5JST5_9BACT</name>
<dbReference type="Pfam" id="PF03629">
    <property type="entry name" value="SASA"/>
    <property type="match status" value="1"/>
</dbReference>
<keyword evidence="2" id="KW-0732">Signal</keyword>
<dbReference type="EMBL" id="JAGUCO010000003">
    <property type="protein sequence ID" value="MBS2097865.1"/>
    <property type="molecule type" value="Genomic_DNA"/>
</dbReference>
<sequence>MRLGTVVLLSLLTVSAFAKKKGDEFKLFYLGGQSNMVGYGYNKDLPDSLLKNMDDVWIYHGNPVSDGNESGGLGLWEPLKPGHGRNFKSDGEKNSLSNRFGMELSFAYRLKQLYPDAKIAIIKYARGGSSIDSLAGGGFGCWEPDYKGKGGINQWDYFLKTVNGALSQLDINGDGKPDVLIPCGIAWMQGESDADKSVEIAQRYEANLKRLMDMIRASFRTDDLPVVIGKITDSWNHKRGIVWPYGDLVRQAQEDYVRKDDKAEIVRETKYYHYSDPWHYQSKDYIDFGKRVADKMYQLME</sequence>
<keyword evidence="1" id="KW-0378">Hydrolase</keyword>
<dbReference type="RefSeq" id="WP_212214880.1">
    <property type="nucleotide sequence ID" value="NZ_JAGUCO010000003.1"/>
</dbReference>
<dbReference type="InterPro" id="IPR005181">
    <property type="entry name" value="SASA"/>
</dbReference>
<evidence type="ECO:0000313" key="5">
    <source>
        <dbReference type="Proteomes" id="UP000708576"/>
    </source>
</evidence>
<evidence type="ECO:0000259" key="3">
    <source>
        <dbReference type="Pfam" id="PF03629"/>
    </source>
</evidence>
<evidence type="ECO:0000313" key="4">
    <source>
        <dbReference type="EMBL" id="MBS2097865.1"/>
    </source>
</evidence>
<dbReference type="Gene3D" id="3.40.50.1110">
    <property type="entry name" value="SGNH hydrolase"/>
    <property type="match status" value="1"/>
</dbReference>
<dbReference type="InterPro" id="IPR036514">
    <property type="entry name" value="SGNH_hydro_sf"/>
</dbReference>
<feature type="signal peptide" evidence="2">
    <location>
        <begin position="1"/>
        <end position="18"/>
    </location>
</feature>
<accession>A0ABS5JST5</accession>